<evidence type="ECO:0000313" key="3">
    <source>
        <dbReference type="Proteomes" id="UP000006757"/>
    </source>
</evidence>
<reference evidence="2 3" key="1">
    <citation type="journal article" date="2012" name="Eukaryot. Cell">
        <title>Genome sequence of the Trichosporon asahii environmental strain CBS 8904.</title>
        <authorList>
            <person name="Yang R.Y."/>
            <person name="Li H.T."/>
            <person name="Zhu H."/>
            <person name="Zhou G.P."/>
            <person name="Wang M."/>
            <person name="Wang L."/>
        </authorList>
    </citation>
    <scope>NUCLEOTIDE SEQUENCE [LARGE SCALE GENOMIC DNA]</scope>
    <source>
        <strain evidence="2 3">CBS 8904</strain>
    </source>
</reference>
<organism evidence="2 3">
    <name type="scientific">Trichosporon asahii var. asahii (strain CBS 8904)</name>
    <name type="common">Yeast</name>
    <dbReference type="NCBI Taxonomy" id="1220162"/>
    <lineage>
        <taxon>Eukaryota</taxon>
        <taxon>Fungi</taxon>
        <taxon>Dikarya</taxon>
        <taxon>Basidiomycota</taxon>
        <taxon>Agaricomycotina</taxon>
        <taxon>Tremellomycetes</taxon>
        <taxon>Trichosporonales</taxon>
        <taxon>Trichosporonaceae</taxon>
        <taxon>Trichosporon</taxon>
    </lineage>
</organism>
<protein>
    <submittedName>
        <fullName evidence="2">Uncharacterized protein</fullName>
    </submittedName>
</protein>
<dbReference type="Proteomes" id="UP000006757">
    <property type="component" value="Unassembled WGS sequence"/>
</dbReference>
<dbReference type="InParanoid" id="K1WFU8"/>
<name>K1WFU8_TRIAC</name>
<proteinExistence type="predicted"/>
<dbReference type="HOGENOM" id="CLU_1723620_0_0_1"/>
<evidence type="ECO:0000313" key="2">
    <source>
        <dbReference type="EMBL" id="EKD00444.1"/>
    </source>
</evidence>
<sequence>MEKPVFCKTAEPLLSTCCTQFSGILIAADSECVVSQVNAPNIDMQFLNCSRGQDAMCSVLFAFEKLAPSQKDLTALPEVTAAESSIKVVRAPATATNAPAVTMSHPAPPPVRGAVTVSSSGRPSSARVKRRVGLLTLLGAVSLTLLANSTTP</sequence>
<accession>K1WFU8</accession>
<keyword evidence="3" id="KW-1185">Reference proteome</keyword>
<evidence type="ECO:0000256" key="1">
    <source>
        <dbReference type="SAM" id="MobiDB-lite"/>
    </source>
</evidence>
<dbReference type="EMBL" id="AMBO01000341">
    <property type="protein sequence ID" value="EKD00444.1"/>
    <property type="molecule type" value="Genomic_DNA"/>
</dbReference>
<feature type="region of interest" description="Disordered" evidence="1">
    <location>
        <begin position="99"/>
        <end position="123"/>
    </location>
</feature>
<comment type="caution">
    <text evidence="2">The sequence shown here is derived from an EMBL/GenBank/DDBJ whole genome shotgun (WGS) entry which is preliminary data.</text>
</comment>
<gene>
    <name evidence="2" type="ORF">A1Q2_05281</name>
</gene>
<dbReference type="AlphaFoldDB" id="K1WFU8"/>